<gene>
    <name evidence="1" type="ORF">Micbo1qcDRAFT_190798</name>
</gene>
<dbReference type="EMBL" id="KQ964273">
    <property type="protein sequence ID" value="KXJ85856.1"/>
    <property type="molecule type" value="Genomic_DNA"/>
</dbReference>
<dbReference type="Pfam" id="PF06089">
    <property type="entry name" value="Asparaginase_II"/>
    <property type="match status" value="1"/>
</dbReference>
<dbReference type="OrthoDB" id="2588474at2759"/>
<sequence length="406" mass="42851">MAKDTQDHAASVRQGDYVIADRGGVIENRHLVHVAVIDNNGNSNTSSNGAILPRTARLIREVGDPHRLTLIRSAFKPVQTLAILETGAASLYGFTTADIALMCASHSSEPAAHVARARSMLAKAGCTADQLQCGPHEAVDPEITKQWLRTGYAPTGIDNNCSGKHAGMLAAAKAMGVGTEGYHEMGHPLQERVRRAFEEVCGLRGEEVPWTVDGCNLPAPGVPLDVLAEMFAKFADAAEAFEALGGARVGPEEPAGKLTTADDAGQRRRLMAQIFHAMARHGHLIGGSGRFCTQLMDAFGGALIGKVGADGCYGIGIRPCEDTRRLGAAGSLGIAVKIEDGNLDILYSAVAEVLEQLDIGTEEQRARFGGYHRPERRNTMGAVVGGTTAVFGLRQPARSSGVGVKP</sequence>
<proteinExistence type="predicted"/>
<protein>
    <submittedName>
        <fullName evidence="1">L-asparaginase II</fullName>
    </submittedName>
</protein>
<dbReference type="Proteomes" id="UP000070501">
    <property type="component" value="Unassembled WGS sequence"/>
</dbReference>
<evidence type="ECO:0000313" key="2">
    <source>
        <dbReference type="Proteomes" id="UP000070501"/>
    </source>
</evidence>
<dbReference type="PANTHER" id="PTHR42110:SF1">
    <property type="entry name" value="L-ASPARAGINASE, PUTATIVE (AFU_ORTHOLOGUE AFUA_3G11890)-RELATED"/>
    <property type="match status" value="1"/>
</dbReference>
<dbReference type="InParanoid" id="A0A136ILL6"/>
<name>A0A136ILL6_9PEZI</name>
<dbReference type="PANTHER" id="PTHR42110">
    <property type="entry name" value="L-ASPARAGINASE, PUTATIVE (AFU_ORTHOLOGUE AFUA_3G11890)-RELATED"/>
    <property type="match status" value="1"/>
</dbReference>
<evidence type="ECO:0000313" key="1">
    <source>
        <dbReference type="EMBL" id="KXJ85856.1"/>
    </source>
</evidence>
<dbReference type="InterPro" id="IPR010349">
    <property type="entry name" value="Asparaginase_II"/>
</dbReference>
<keyword evidence="2" id="KW-1185">Reference proteome</keyword>
<reference evidence="2" key="1">
    <citation type="submission" date="2016-02" db="EMBL/GenBank/DDBJ databases">
        <title>Draft genome sequence of Microdochium bolleyi, a fungal endophyte of beachgrass.</title>
        <authorList>
            <consortium name="DOE Joint Genome Institute"/>
            <person name="David A.S."/>
            <person name="May G."/>
            <person name="Haridas S."/>
            <person name="Lim J."/>
            <person name="Wang M."/>
            <person name="Labutti K."/>
            <person name="Lipzen A."/>
            <person name="Barry K."/>
            <person name="Grigoriev I.V."/>
        </authorList>
    </citation>
    <scope>NUCLEOTIDE SEQUENCE [LARGE SCALE GENOMIC DNA]</scope>
    <source>
        <strain evidence="2">J235TASD1</strain>
    </source>
</reference>
<accession>A0A136ILL6</accession>
<organism evidence="1 2">
    <name type="scientific">Microdochium bolleyi</name>
    <dbReference type="NCBI Taxonomy" id="196109"/>
    <lineage>
        <taxon>Eukaryota</taxon>
        <taxon>Fungi</taxon>
        <taxon>Dikarya</taxon>
        <taxon>Ascomycota</taxon>
        <taxon>Pezizomycotina</taxon>
        <taxon>Sordariomycetes</taxon>
        <taxon>Xylariomycetidae</taxon>
        <taxon>Xylariales</taxon>
        <taxon>Microdochiaceae</taxon>
        <taxon>Microdochium</taxon>
    </lineage>
</organism>
<dbReference type="AlphaFoldDB" id="A0A136ILL6"/>